<dbReference type="GO" id="GO:0008270">
    <property type="term" value="F:zinc ion binding"/>
    <property type="evidence" value="ECO:0007669"/>
    <property type="project" value="UniProtKB-UniRule"/>
</dbReference>
<dbReference type="InterPro" id="IPR025182">
    <property type="entry name" value="RNApol-bd_RbpA"/>
</dbReference>
<protein>
    <recommendedName>
        <fullName evidence="1">RNA polymerase-binding protein RbpA</fullName>
    </recommendedName>
</protein>
<gene>
    <name evidence="1" type="primary">rbpA</name>
    <name evidence="2" type="ORF">SAMN02910418_01502</name>
</gene>
<feature type="binding site" evidence="1">
    <location>
        <position position="40"/>
    </location>
    <ligand>
        <name>Zn(2+)</name>
        <dbReference type="ChEBI" id="CHEBI:29105"/>
    </ligand>
</feature>
<dbReference type="Gene3D" id="2.20.28.270">
    <property type="entry name" value="RNA polymerase-binding protein A"/>
    <property type="match status" value="1"/>
</dbReference>
<dbReference type="GO" id="GO:0045893">
    <property type="term" value="P:positive regulation of DNA-templated transcription"/>
    <property type="evidence" value="ECO:0007669"/>
    <property type="project" value="UniProtKB-UniRule"/>
</dbReference>
<accession>A0A1H4AU18</accession>
<dbReference type="OrthoDB" id="3254820at2"/>
<proteinExistence type="inferred from homology"/>
<keyword evidence="1" id="KW-0805">Transcription regulation</keyword>
<feature type="binding site" evidence="1">
    <location>
        <position position="61"/>
    </location>
    <ligand>
        <name>Zn(2+)</name>
        <dbReference type="ChEBI" id="CHEBI:29105"/>
    </ligand>
</feature>
<dbReference type="AlphaFoldDB" id="A0A1H4AU18"/>
<keyword evidence="3" id="KW-1185">Reference proteome</keyword>
<keyword evidence="1" id="KW-0862">Zinc</keyword>
<dbReference type="Pfam" id="PF13397">
    <property type="entry name" value="RbpA"/>
    <property type="match status" value="1"/>
</dbReference>
<dbReference type="EMBL" id="FNQV01000008">
    <property type="protein sequence ID" value="SEA39366.1"/>
    <property type="molecule type" value="Genomic_DNA"/>
</dbReference>
<keyword evidence="1" id="KW-0804">Transcription</keyword>
<comment type="function">
    <text evidence="1">Binds to RNA polymerase (RNAP), stimulating transcription from principal, but not alternative sigma factor promoters.</text>
</comment>
<comment type="subunit">
    <text evidence="1">Forms a complex with the RNAP catalytic core and with free principal sigma factors.</text>
</comment>
<dbReference type="GO" id="GO:0001000">
    <property type="term" value="F:bacterial-type RNA polymerase core enzyme binding"/>
    <property type="evidence" value="ECO:0007669"/>
    <property type="project" value="UniProtKB-UniRule"/>
</dbReference>
<feature type="binding site" evidence="1">
    <location>
        <position position="64"/>
    </location>
    <ligand>
        <name>Zn(2+)</name>
        <dbReference type="ChEBI" id="CHEBI:29105"/>
    </ligand>
</feature>
<keyword evidence="1" id="KW-0479">Metal-binding</keyword>
<dbReference type="InterPro" id="IPR038638">
    <property type="entry name" value="RbpA_sf"/>
</dbReference>
<feature type="binding site" evidence="1">
    <location>
        <position position="36"/>
    </location>
    <ligand>
        <name>Zn(2+)</name>
        <dbReference type="ChEBI" id="CHEBI:29105"/>
    </ligand>
</feature>
<reference evidence="3" key="1">
    <citation type="submission" date="2016-10" db="EMBL/GenBank/DDBJ databases">
        <authorList>
            <person name="Varghese N."/>
            <person name="Submissions S."/>
        </authorList>
    </citation>
    <scope>NUCLEOTIDE SEQUENCE [LARGE SCALE GENOMIC DNA]</scope>
    <source>
        <strain evidence="3">KPR-1</strain>
    </source>
</reference>
<comment type="cofactor">
    <cofactor evidence="1">
        <name>Zn(2+)</name>
        <dbReference type="ChEBI" id="CHEBI:29105"/>
    </cofactor>
    <text evidence="1">Bind 1 Zn(2+) per subunit.</text>
</comment>
<evidence type="ECO:0000256" key="1">
    <source>
        <dbReference type="HAMAP-Rule" id="MF_01483"/>
    </source>
</evidence>
<name>A0A1H4AU18_9ACTO</name>
<dbReference type="HAMAP" id="MF_01483">
    <property type="entry name" value="RbpA"/>
    <property type="match status" value="1"/>
</dbReference>
<comment type="similarity">
    <text evidence="1">Belongs to the RNA polymerase-binding protein RbpA family.</text>
</comment>
<evidence type="ECO:0000313" key="3">
    <source>
        <dbReference type="Proteomes" id="UP000199288"/>
    </source>
</evidence>
<organism evidence="2 3">
    <name type="scientific">Bowdeniella nasicola</name>
    <dbReference type="NCBI Taxonomy" id="208480"/>
    <lineage>
        <taxon>Bacteria</taxon>
        <taxon>Bacillati</taxon>
        <taxon>Actinomycetota</taxon>
        <taxon>Actinomycetes</taxon>
        <taxon>Actinomycetales</taxon>
        <taxon>Actinomycetaceae</taxon>
        <taxon>Bowdeniella</taxon>
    </lineage>
</organism>
<sequence length="119" mass="13118">MTSTNSIRGFRVGSYASHENDAGQPLAQRFSVQYFCASGHVTEPSFSIDADPEEIPEEWTCTSCGLPAGRDASAPPAPPKNVPFKTHLDYLMERRSTDECEELLAEALEGLRKRRGTAR</sequence>
<dbReference type="Proteomes" id="UP000199288">
    <property type="component" value="Unassembled WGS sequence"/>
</dbReference>
<evidence type="ECO:0000313" key="2">
    <source>
        <dbReference type="EMBL" id="SEA39366.1"/>
    </source>
</evidence>
<dbReference type="RefSeq" id="WP_092564511.1">
    <property type="nucleotide sequence ID" value="NZ_FNQV01000008.1"/>
</dbReference>